<evidence type="ECO:0000313" key="1">
    <source>
        <dbReference type="EMBL" id="TIA07583.1"/>
    </source>
</evidence>
<name>A0A4S9ZM07_AURPU</name>
<dbReference type="EMBL" id="QZBU01004574">
    <property type="protein sequence ID" value="TIA07583.1"/>
    <property type="molecule type" value="Genomic_DNA"/>
</dbReference>
<sequence length="204" mass="22554">MLAPTNMQRPTLRLLRTHLLRAKTSRSIFRSPAQIKIYYPQRGLSQTTRINMSSDQEYANFLEKANQDTGSSSNEVKSSGFAQTKAVDSAVPAPLKDVDAFYQSDTDEPFEPVALKYGKKDSISQDKFADLVNHSGEVEEISVKDWNVQNVYAEVVEAVKKAGSGKADVQVFRVAHGSTRCEYYIVTLNDEGVVVGVKAKAVES</sequence>
<protein>
    <submittedName>
        <fullName evidence="1">Uncharacterized protein</fullName>
    </submittedName>
</protein>
<gene>
    <name evidence="1" type="ORF">D6C83_08641</name>
</gene>
<dbReference type="PANTHER" id="PTHR42093">
    <property type="match status" value="1"/>
</dbReference>
<reference evidence="1 2" key="1">
    <citation type="submission" date="2018-10" db="EMBL/GenBank/DDBJ databases">
        <title>Fifty Aureobasidium pullulans genomes reveal a recombining polyextremotolerant generalist.</title>
        <authorList>
            <person name="Gostincar C."/>
            <person name="Turk M."/>
            <person name="Zajc J."/>
            <person name="Gunde-Cimerman N."/>
        </authorList>
    </citation>
    <scope>NUCLEOTIDE SEQUENCE [LARGE SCALE GENOMIC DNA]</scope>
    <source>
        <strain evidence="1 2">EXF-3380</strain>
    </source>
</reference>
<comment type="caution">
    <text evidence="1">The sequence shown here is derived from an EMBL/GenBank/DDBJ whole genome shotgun (WGS) entry which is preliminary data.</text>
</comment>
<dbReference type="Proteomes" id="UP000304947">
    <property type="component" value="Unassembled WGS sequence"/>
</dbReference>
<dbReference type="PANTHER" id="PTHR42093:SF1">
    <property type="match status" value="1"/>
</dbReference>
<dbReference type="Pfam" id="PF23151">
    <property type="entry name" value="NuiA_2"/>
    <property type="match status" value="1"/>
</dbReference>
<proteinExistence type="predicted"/>
<accession>A0A4S9ZM07</accession>
<dbReference type="Gene3D" id="3.40.1460.10">
    <property type="entry name" value="Nuclease A inhibitor-like"/>
    <property type="match status" value="1"/>
</dbReference>
<organism evidence="1 2">
    <name type="scientific">Aureobasidium pullulans</name>
    <name type="common">Black yeast</name>
    <name type="synonym">Pullularia pullulans</name>
    <dbReference type="NCBI Taxonomy" id="5580"/>
    <lineage>
        <taxon>Eukaryota</taxon>
        <taxon>Fungi</taxon>
        <taxon>Dikarya</taxon>
        <taxon>Ascomycota</taxon>
        <taxon>Pezizomycotina</taxon>
        <taxon>Dothideomycetes</taxon>
        <taxon>Dothideomycetidae</taxon>
        <taxon>Dothideales</taxon>
        <taxon>Saccotheciaceae</taxon>
        <taxon>Aureobasidium</taxon>
    </lineage>
</organism>
<dbReference type="AlphaFoldDB" id="A0A4S9ZM07"/>
<dbReference type="InterPro" id="IPR056539">
    <property type="entry name" value="NuiA-like"/>
</dbReference>
<evidence type="ECO:0000313" key="2">
    <source>
        <dbReference type="Proteomes" id="UP000304947"/>
    </source>
</evidence>